<evidence type="ECO:0000256" key="14">
    <source>
        <dbReference type="ARBA" id="ARBA00048586"/>
    </source>
</evidence>
<dbReference type="InterPro" id="IPR048254">
    <property type="entry name" value="CDP_ALCOHOL_P_TRANSF_CS"/>
</dbReference>
<keyword evidence="19" id="KW-1185">Reference proteome</keyword>
<keyword evidence="6" id="KW-0444">Lipid biosynthesis</keyword>
<comment type="subcellular location">
    <subcellularLocation>
        <location evidence="1">Membrane</location>
        <topology evidence="1">Multi-pass membrane protein</topology>
    </subcellularLocation>
</comment>
<feature type="transmembrane region" description="Helical" evidence="17">
    <location>
        <begin position="127"/>
        <end position="143"/>
    </location>
</feature>
<proteinExistence type="inferred from homology"/>
<comment type="similarity">
    <text evidence="3 16">Belongs to the CDP-alcohol phosphatidyltransferase class-I family.</text>
</comment>
<evidence type="ECO:0000256" key="4">
    <source>
        <dbReference type="ARBA" id="ARBA00013170"/>
    </source>
</evidence>
<keyword evidence="11 17" id="KW-0472">Membrane</keyword>
<dbReference type="Gene3D" id="1.20.120.1760">
    <property type="match status" value="1"/>
</dbReference>
<evidence type="ECO:0000256" key="9">
    <source>
        <dbReference type="ARBA" id="ARBA00022989"/>
    </source>
</evidence>
<dbReference type="AlphaFoldDB" id="A0A0G4K5Q7"/>
<keyword evidence="7 16" id="KW-0808">Transferase</keyword>
<comment type="catalytic activity">
    <reaction evidence="14">
        <text>a CDP-1,2-diacyl-sn-glycerol + sn-glycerol 3-phosphate = a 1,2-diacyl-sn-glycero-3-phospho-(1'-sn-glycero-3'-phosphate) + CMP + H(+)</text>
        <dbReference type="Rhea" id="RHEA:12593"/>
        <dbReference type="ChEBI" id="CHEBI:15378"/>
        <dbReference type="ChEBI" id="CHEBI:57597"/>
        <dbReference type="ChEBI" id="CHEBI:58332"/>
        <dbReference type="ChEBI" id="CHEBI:60110"/>
        <dbReference type="ChEBI" id="CHEBI:60377"/>
        <dbReference type="EC" id="2.7.8.5"/>
    </reaction>
</comment>
<keyword evidence="9 17" id="KW-1133">Transmembrane helix</keyword>
<name>A0A0G4K5Q7_9SPIR</name>
<dbReference type="OrthoDB" id="9796672at2"/>
<dbReference type="InterPro" id="IPR050324">
    <property type="entry name" value="CDP-alcohol_PTase-I"/>
</dbReference>
<evidence type="ECO:0000256" key="2">
    <source>
        <dbReference type="ARBA" id="ARBA00005042"/>
    </source>
</evidence>
<dbReference type="EMBL" id="CVLB01000001">
    <property type="protein sequence ID" value="CRF32317.1"/>
    <property type="molecule type" value="Genomic_DNA"/>
</dbReference>
<evidence type="ECO:0000256" key="7">
    <source>
        <dbReference type="ARBA" id="ARBA00022679"/>
    </source>
</evidence>
<dbReference type="GO" id="GO:0046474">
    <property type="term" value="P:glycerophospholipid biosynthetic process"/>
    <property type="evidence" value="ECO:0007669"/>
    <property type="project" value="TreeGrafter"/>
</dbReference>
<dbReference type="GO" id="GO:0008444">
    <property type="term" value="F:CDP-diacylglycerol-glycerol-3-phosphate 3-phosphatidyltransferase activity"/>
    <property type="evidence" value="ECO:0007669"/>
    <property type="project" value="UniProtKB-UniRule"/>
</dbReference>
<evidence type="ECO:0000256" key="6">
    <source>
        <dbReference type="ARBA" id="ARBA00022516"/>
    </source>
</evidence>
<comment type="pathway">
    <text evidence="2">Phospholipid metabolism; phosphatidylglycerol biosynthesis; phosphatidylglycerol from CDP-diacylglycerol: step 1/2.</text>
</comment>
<dbReference type="GO" id="GO:0016020">
    <property type="term" value="C:membrane"/>
    <property type="evidence" value="ECO:0007669"/>
    <property type="project" value="UniProtKB-SubCell"/>
</dbReference>
<evidence type="ECO:0000256" key="12">
    <source>
        <dbReference type="ARBA" id="ARBA00023209"/>
    </source>
</evidence>
<feature type="transmembrane region" description="Helical" evidence="17">
    <location>
        <begin position="155"/>
        <end position="175"/>
    </location>
</feature>
<evidence type="ECO:0000313" key="19">
    <source>
        <dbReference type="Proteomes" id="UP000043763"/>
    </source>
</evidence>
<dbReference type="Proteomes" id="UP000043763">
    <property type="component" value="Unassembled WGS sequence"/>
</dbReference>
<evidence type="ECO:0000256" key="8">
    <source>
        <dbReference type="ARBA" id="ARBA00022692"/>
    </source>
</evidence>
<evidence type="ECO:0000313" key="18">
    <source>
        <dbReference type="EMBL" id="CRF32317.1"/>
    </source>
</evidence>
<accession>A0A0G4K5Q7</accession>
<dbReference type="EC" id="2.7.8.5" evidence="4 15"/>
<evidence type="ECO:0000256" key="17">
    <source>
        <dbReference type="SAM" id="Phobius"/>
    </source>
</evidence>
<keyword evidence="8 17" id="KW-0812">Transmembrane</keyword>
<evidence type="ECO:0000256" key="13">
    <source>
        <dbReference type="ARBA" id="ARBA00023264"/>
    </source>
</evidence>
<dbReference type="PIRSF" id="PIRSF000847">
    <property type="entry name" value="Phos_ph_gly_syn"/>
    <property type="match status" value="1"/>
</dbReference>
<dbReference type="RefSeq" id="WP_048593817.1">
    <property type="nucleotide sequence ID" value="NZ_CVLB01000001.1"/>
</dbReference>
<keyword evidence="12" id="KW-0594">Phospholipid biosynthesis</keyword>
<organism evidence="18 19">
    <name type="scientific">Brachyspira suanatina</name>
    <dbReference type="NCBI Taxonomy" id="381802"/>
    <lineage>
        <taxon>Bacteria</taxon>
        <taxon>Pseudomonadati</taxon>
        <taxon>Spirochaetota</taxon>
        <taxon>Spirochaetia</taxon>
        <taxon>Brachyspirales</taxon>
        <taxon>Brachyspiraceae</taxon>
        <taxon>Brachyspira</taxon>
    </lineage>
</organism>
<evidence type="ECO:0000256" key="1">
    <source>
        <dbReference type="ARBA" id="ARBA00004141"/>
    </source>
</evidence>
<evidence type="ECO:0000256" key="11">
    <source>
        <dbReference type="ARBA" id="ARBA00023136"/>
    </source>
</evidence>
<evidence type="ECO:0000256" key="15">
    <source>
        <dbReference type="NCBIfam" id="TIGR00560"/>
    </source>
</evidence>
<dbReference type="InterPro" id="IPR043130">
    <property type="entry name" value="CDP-OH_PTrfase_TM_dom"/>
</dbReference>
<dbReference type="PANTHER" id="PTHR14269">
    <property type="entry name" value="CDP-DIACYLGLYCEROL--GLYCEROL-3-PHOSPHATE 3-PHOSPHATIDYLTRANSFERASE-RELATED"/>
    <property type="match status" value="1"/>
</dbReference>
<sequence length="185" mass="21104">MKQQIPNLLSISRIVLSPLVIFLYFYNSMISAVLALIFLIILEITDALDGAMARKFNLVSDLGKVLDPFADTVFHITMFTIFLYEGSMPIWMYIISLYRDMFSMFIRILGGLRGFAVAAKFSGKLKTASRAAAVIIIFLLKILKYTEILLPYEQITYYSLLVVTIITIYSFFDYMPLITGKSNKK</sequence>
<dbReference type="InterPro" id="IPR000462">
    <property type="entry name" value="CDP-OH_P_trans"/>
</dbReference>
<evidence type="ECO:0000256" key="16">
    <source>
        <dbReference type="RuleBase" id="RU003750"/>
    </source>
</evidence>
<dbReference type="PROSITE" id="PS00379">
    <property type="entry name" value="CDP_ALCOHOL_P_TRANSF"/>
    <property type="match status" value="1"/>
</dbReference>
<gene>
    <name evidence="18" type="ORF">BRSU_0714</name>
</gene>
<dbReference type="InterPro" id="IPR004570">
    <property type="entry name" value="Phosphatidylglycerol_P_synth"/>
</dbReference>
<dbReference type="NCBIfam" id="TIGR00560">
    <property type="entry name" value="pgsA"/>
    <property type="match status" value="1"/>
</dbReference>
<dbReference type="Pfam" id="PF01066">
    <property type="entry name" value="CDP-OH_P_transf"/>
    <property type="match status" value="1"/>
</dbReference>
<keyword evidence="10" id="KW-0443">Lipid metabolism</keyword>
<dbReference type="PANTHER" id="PTHR14269:SF11">
    <property type="entry name" value="CDP-DIACYLGLYCEROL--GLYCEROL-3-PHOSPHATE 3-PHOSPHATIDYLTRANSFERASE"/>
    <property type="match status" value="1"/>
</dbReference>
<keyword evidence="13" id="KW-1208">Phospholipid metabolism</keyword>
<protein>
    <recommendedName>
        <fullName evidence="5 15">CDP-diacylglycerol--glycerol-3-phosphate 3-phosphatidyltransferase</fullName>
        <ecNumber evidence="4 15">2.7.8.5</ecNumber>
    </recommendedName>
</protein>
<evidence type="ECO:0000256" key="3">
    <source>
        <dbReference type="ARBA" id="ARBA00010441"/>
    </source>
</evidence>
<evidence type="ECO:0000256" key="5">
    <source>
        <dbReference type="ARBA" id="ARBA00014944"/>
    </source>
</evidence>
<reference evidence="19" key="1">
    <citation type="submission" date="2015-04" db="EMBL/GenBank/DDBJ databases">
        <authorList>
            <person name="Mushtaq Mamoona"/>
        </authorList>
    </citation>
    <scope>NUCLEOTIDE SEQUENCE [LARGE SCALE GENOMIC DNA]</scope>
    <source>
        <strain evidence="19">AN4859/03</strain>
    </source>
</reference>
<evidence type="ECO:0000256" key="10">
    <source>
        <dbReference type="ARBA" id="ARBA00023098"/>
    </source>
</evidence>